<organism evidence="2">
    <name type="scientific">Salmonella enterica subsp. enterica serovar Glostrup</name>
    <dbReference type="NCBI Taxonomy" id="1151180"/>
    <lineage>
        <taxon>Bacteria</taxon>
        <taxon>Pseudomonadati</taxon>
        <taxon>Pseudomonadota</taxon>
        <taxon>Gammaproteobacteria</taxon>
        <taxon>Enterobacterales</taxon>
        <taxon>Enterobacteriaceae</taxon>
        <taxon>Salmonella</taxon>
    </lineage>
</organism>
<dbReference type="GO" id="GO:0003677">
    <property type="term" value="F:DNA binding"/>
    <property type="evidence" value="ECO:0007669"/>
    <property type="project" value="InterPro"/>
</dbReference>
<protein>
    <submittedName>
        <fullName evidence="2">Bacteriophage CI repressor</fullName>
    </submittedName>
</protein>
<dbReference type="EMBL" id="AAIQMM010000033">
    <property type="protein sequence ID" value="ECH0896893.1"/>
    <property type="molecule type" value="Genomic_DNA"/>
</dbReference>
<dbReference type="AlphaFoldDB" id="A0A5I0MTI7"/>
<evidence type="ECO:0000313" key="2">
    <source>
        <dbReference type="EMBL" id="ECH0896893.1"/>
    </source>
</evidence>
<name>A0A5I0MTI7_SALET</name>
<accession>A0A5I0MTI7</accession>
<dbReference type="Gene3D" id="1.10.260.40">
    <property type="entry name" value="lambda repressor-like DNA-binding domains"/>
    <property type="match status" value="1"/>
</dbReference>
<feature type="region of interest" description="Disordered" evidence="1">
    <location>
        <begin position="211"/>
        <end position="239"/>
    </location>
</feature>
<sequence length="239" mass="26884">MKKEHDRSFVDSAKEPVIERIFSLVDRYSSRNEAAAAWGININTLQNYYKRREHAPEPRRKLLQQIANREGVSLEWLQFGLGEPPASITNEHKKTEERQLAQKNNIDVSLLTLLGTLSEKEKASLFKVLARKGVETILNLLDEDNINLLKQHRNPASQVAPATCRQPEHKYTNEELEAMIMALPVRESLKTAFARGVTAGEAADREILRILESHERGVSPGSVSDAKETPDPSLKQKAG</sequence>
<proteinExistence type="predicted"/>
<reference evidence="2" key="1">
    <citation type="submission" date="2019-07" db="EMBL/GenBank/DDBJ databases">
        <authorList>
            <person name="Ashton P.M."/>
            <person name="Dallman T."/>
            <person name="Nair S."/>
            <person name="De Pinna E."/>
            <person name="Peters T."/>
            <person name="Grant K."/>
        </authorList>
    </citation>
    <scope>NUCLEOTIDE SEQUENCE</scope>
    <source>
        <strain evidence="2">773673</strain>
    </source>
</reference>
<comment type="caution">
    <text evidence="2">The sequence shown here is derived from an EMBL/GenBank/DDBJ whole genome shotgun (WGS) entry which is preliminary data.</text>
</comment>
<dbReference type="InterPro" id="IPR010982">
    <property type="entry name" value="Lambda_DNA-bd_dom_sf"/>
</dbReference>
<gene>
    <name evidence="2" type="ORF">FPD99_23355</name>
</gene>
<evidence type="ECO:0000256" key="1">
    <source>
        <dbReference type="SAM" id="MobiDB-lite"/>
    </source>
</evidence>